<proteinExistence type="predicted"/>
<dbReference type="Pfam" id="PF12802">
    <property type="entry name" value="MarR_2"/>
    <property type="match status" value="1"/>
</dbReference>
<comment type="caution">
    <text evidence="2">The sequence shown here is derived from an EMBL/GenBank/DDBJ whole genome shotgun (WGS) entry which is preliminary data.</text>
</comment>
<dbReference type="InterPro" id="IPR052526">
    <property type="entry name" value="HTH-type_Bedaq_tolerance"/>
</dbReference>
<feature type="domain" description="HTH marR-type" evidence="1">
    <location>
        <begin position="1"/>
        <end position="138"/>
    </location>
</feature>
<dbReference type="SUPFAM" id="SSF46785">
    <property type="entry name" value="Winged helix' DNA-binding domain"/>
    <property type="match status" value="1"/>
</dbReference>
<keyword evidence="3" id="KW-1185">Reference proteome</keyword>
<dbReference type="InterPro" id="IPR000835">
    <property type="entry name" value="HTH_MarR-typ"/>
</dbReference>
<dbReference type="InterPro" id="IPR036388">
    <property type="entry name" value="WH-like_DNA-bd_sf"/>
</dbReference>
<dbReference type="Gene3D" id="1.10.287.100">
    <property type="match status" value="1"/>
</dbReference>
<evidence type="ECO:0000259" key="1">
    <source>
        <dbReference type="PROSITE" id="PS50995"/>
    </source>
</evidence>
<dbReference type="SMART" id="SM00347">
    <property type="entry name" value="HTH_MARR"/>
    <property type="match status" value="1"/>
</dbReference>
<dbReference type="InterPro" id="IPR036390">
    <property type="entry name" value="WH_DNA-bd_sf"/>
</dbReference>
<dbReference type="PROSITE" id="PS50995">
    <property type="entry name" value="HTH_MARR_2"/>
    <property type="match status" value="1"/>
</dbReference>
<accession>A0ABW0YV94</accession>
<protein>
    <submittedName>
        <fullName evidence="2">MarR family winged helix-turn-helix transcriptional regulator</fullName>
    </submittedName>
</protein>
<name>A0ABW0YV94_9ACTN</name>
<dbReference type="EMBL" id="JBHSPB010000002">
    <property type="protein sequence ID" value="MFC5719416.1"/>
    <property type="molecule type" value="Genomic_DNA"/>
</dbReference>
<dbReference type="RefSeq" id="WP_390314499.1">
    <property type="nucleotide sequence ID" value="NZ_JBHSPB010000002.1"/>
</dbReference>
<dbReference type="Gene3D" id="1.10.10.10">
    <property type="entry name" value="Winged helix-like DNA-binding domain superfamily/Winged helix DNA-binding domain"/>
    <property type="match status" value="1"/>
</dbReference>
<sequence length="141" mass="15593">MNTDEANVFRRNLMALHRRLREEHVGDIPLNEVLVLGAVDRHGASASPSAVADDLRMARSNLAALLRRLEARELIELAPDPADGRRSVIGLTRSGRQLLERDRAERESWLVKAASAALSPSEVKQLLAAGALMRRLADFHD</sequence>
<dbReference type="PANTHER" id="PTHR39515:SF2">
    <property type="entry name" value="HTH-TYPE TRANSCRIPTIONAL REGULATOR RV0880"/>
    <property type="match status" value="1"/>
</dbReference>
<evidence type="ECO:0000313" key="3">
    <source>
        <dbReference type="Proteomes" id="UP001596083"/>
    </source>
</evidence>
<dbReference type="Proteomes" id="UP001596083">
    <property type="component" value="Unassembled WGS sequence"/>
</dbReference>
<organism evidence="2 3">
    <name type="scientific">Streptomyces gamaensis</name>
    <dbReference type="NCBI Taxonomy" id="1763542"/>
    <lineage>
        <taxon>Bacteria</taxon>
        <taxon>Bacillati</taxon>
        <taxon>Actinomycetota</taxon>
        <taxon>Actinomycetes</taxon>
        <taxon>Kitasatosporales</taxon>
        <taxon>Streptomycetaceae</taxon>
        <taxon>Streptomyces</taxon>
    </lineage>
</organism>
<reference evidence="3" key="1">
    <citation type="journal article" date="2019" name="Int. J. Syst. Evol. Microbiol.">
        <title>The Global Catalogue of Microorganisms (GCM) 10K type strain sequencing project: providing services to taxonomists for standard genome sequencing and annotation.</title>
        <authorList>
            <consortium name="The Broad Institute Genomics Platform"/>
            <consortium name="The Broad Institute Genome Sequencing Center for Infectious Disease"/>
            <person name="Wu L."/>
            <person name="Ma J."/>
        </authorList>
    </citation>
    <scope>NUCLEOTIDE SEQUENCE [LARGE SCALE GENOMIC DNA]</scope>
    <source>
        <strain evidence="3">CGMCC 4.7304</strain>
    </source>
</reference>
<dbReference type="PANTHER" id="PTHR39515">
    <property type="entry name" value="CONSERVED PROTEIN"/>
    <property type="match status" value="1"/>
</dbReference>
<gene>
    <name evidence="2" type="ORF">ACFP1Z_04345</name>
</gene>
<evidence type="ECO:0000313" key="2">
    <source>
        <dbReference type="EMBL" id="MFC5719416.1"/>
    </source>
</evidence>